<dbReference type="GO" id="GO:0071555">
    <property type="term" value="P:cell wall organization"/>
    <property type="evidence" value="ECO:0007669"/>
    <property type="project" value="UniProtKB-KW"/>
</dbReference>
<dbReference type="Gene3D" id="3.40.630.190">
    <property type="entry name" value="LCP protein"/>
    <property type="match status" value="1"/>
</dbReference>
<evidence type="ECO:0000256" key="4">
    <source>
        <dbReference type="ARBA" id="ARBA00022989"/>
    </source>
</evidence>
<evidence type="ECO:0000256" key="5">
    <source>
        <dbReference type="SAM" id="MobiDB-lite"/>
    </source>
</evidence>
<dbReference type="AlphaFoldDB" id="A0A1G8S0A0"/>
<dbReference type="PANTHER" id="PTHR33392">
    <property type="entry name" value="POLYISOPRENYL-TEICHOIC ACID--PEPTIDOGLYCAN TEICHOIC ACID TRANSFERASE TAGU"/>
    <property type="match status" value="1"/>
</dbReference>
<dbReference type="EMBL" id="FNEV01000003">
    <property type="protein sequence ID" value="SDJ22633.1"/>
    <property type="molecule type" value="Genomic_DNA"/>
</dbReference>
<protein>
    <submittedName>
        <fullName evidence="7">Cell envelope-related function transcriptional attenuator common domain-containing protein</fullName>
    </submittedName>
</protein>
<name>A0A1G8S0A0_9BACI</name>
<feature type="compositionally biased region" description="Acidic residues" evidence="5">
    <location>
        <begin position="331"/>
        <end position="350"/>
    </location>
</feature>
<accession>A0A1G8S0A0</accession>
<keyword evidence="8" id="KW-1185">Reference proteome</keyword>
<feature type="region of interest" description="Disordered" evidence="5">
    <location>
        <begin position="321"/>
        <end position="350"/>
    </location>
</feature>
<evidence type="ECO:0000313" key="7">
    <source>
        <dbReference type="EMBL" id="SDJ22633.1"/>
    </source>
</evidence>
<keyword evidence="4" id="KW-1133">Transmembrane helix</keyword>
<dbReference type="Proteomes" id="UP000199225">
    <property type="component" value="Unassembled WGS sequence"/>
</dbReference>
<dbReference type="OrthoDB" id="27330at2"/>
<keyword evidence="2" id="KW-0812">Transmembrane</keyword>
<dbReference type="InterPro" id="IPR050922">
    <property type="entry name" value="LytR/CpsA/Psr_CW_biosynth"/>
</dbReference>
<organism evidence="7 8">
    <name type="scientific">Salimicrobium halophilum</name>
    <dbReference type="NCBI Taxonomy" id="86666"/>
    <lineage>
        <taxon>Bacteria</taxon>
        <taxon>Bacillati</taxon>
        <taxon>Bacillota</taxon>
        <taxon>Bacilli</taxon>
        <taxon>Bacillales</taxon>
        <taxon>Bacillaceae</taxon>
        <taxon>Salimicrobium</taxon>
    </lineage>
</organism>
<evidence type="ECO:0000256" key="3">
    <source>
        <dbReference type="ARBA" id="ARBA00022968"/>
    </source>
</evidence>
<evidence type="ECO:0000256" key="2">
    <source>
        <dbReference type="ARBA" id="ARBA00022692"/>
    </source>
</evidence>
<dbReference type="RefSeq" id="WP_093192949.1">
    <property type="nucleotide sequence ID" value="NZ_FNEV01000003.1"/>
</dbReference>
<evidence type="ECO:0000259" key="6">
    <source>
        <dbReference type="Pfam" id="PF03816"/>
    </source>
</evidence>
<proteinExistence type="inferred from homology"/>
<evidence type="ECO:0000256" key="1">
    <source>
        <dbReference type="ARBA" id="ARBA00006068"/>
    </source>
</evidence>
<dbReference type="PANTHER" id="PTHR33392:SF3">
    <property type="entry name" value="POLYISOPRENYL-TEICHOIC ACID--PEPTIDOGLYCAN TEICHOIC ACID TRANSFERASE TAGT"/>
    <property type="match status" value="1"/>
</dbReference>
<dbReference type="NCBIfam" id="TIGR00350">
    <property type="entry name" value="lytR_cpsA_psr"/>
    <property type="match status" value="1"/>
</dbReference>
<reference evidence="8" key="1">
    <citation type="submission" date="2016-10" db="EMBL/GenBank/DDBJ databases">
        <authorList>
            <person name="Varghese N."/>
            <person name="Submissions S."/>
        </authorList>
    </citation>
    <scope>NUCLEOTIDE SEQUENCE [LARGE SCALE GENOMIC DNA]</scope>
    <source>
        <strain evidence="8">DSM 4771</strain>
    </source>
</reference>
<gene>
    <name evidence="7" type="ORF">SAMN04490247_1186</name>
</gene>
<keyword evidence="3" id="KW-0735">Signal-anchor</keyword>
<dbReference type="InterPro" id="IPR004474">
    <property type="entry name" value="LytR_CpsA_psr"/>
</dbReference>
<comment type="similarity">
    <text evidence="1">Belongs to the LytR/CpsA/Psr (LCP) family.</text>
</comment>
<sequence>MNKWVKRTLWMAGLLVLLFVGTAAGYGAYLTDKVRDSANESHEALDRGGKSDKRQTEITPGEDHLSVLFVGIDASESRTEDNEDRNNLSDALVLATFNDDDKSVQLLSIPRDTYTYIPEVDRKEKITHAHAYGGIDSTVETVEGLLDVPVDYYVRLNFNSFIEVVNAVGGVKYDVPFDLKEKNSNDKFQAIQLEEGRQLLNGEEALALARTRTDSDIERGQRQMELIKAIAREVSSFSSFRNYDDIIDAVGDDMTTNMDFDQMITFKDYFLQEGGFSFDTMQLEGEGGFFREGEDRVWRYMVNEENLYEIQTDLRAHLDLPETEKDSENSWNEDENDFAQEDEENEESSW</sequence>
<feature type="domain" description="Cell envelope-related transcriptional attenuator" evidence="6">
    <location>
        <begin position="89"/>
        <end position="235"/>
    </location>
</feature>
<keyword evidence="4" id="KW-0472">Membrane</keyword>
<dbReference type="STRING" id="86666.SAMN04490247_1186"/>
<evidence type="ECO:0000313" key="8">
    <source>
        <dbReference type="Proteomes" id="UP000199225"/>
    </source>
</evidence>
<dbReference type="Pfam" id="PF03816">
    <property type="entry name" value="LytR_cpsA_psr"/>
    <property type="match status" value="1"/>
</dbReference>